<dbReference type="PANTHER" id="PTHR24067">
    <property type="entry name" value="UBIQUITIN-CONJUGATING ENZYME E2"/>
    <property type="match status" value="1"/>
</dbReference>
<dbReference type="PROSITE" id="PS50127">
    <property type="entry name" value="UBC_2"/>
    <property type="match status" value="1"/>
</dbReference>
<reference evidence="6" key="1">
    <citation type="journal article" date="2022" name="G3 (Bethesda)">
        <title>High quality genome of the basidiomycete yeast Dioszegia hungarica PDD-24b-2 isolated from cloud water.</title>
        <authorList>
            <person name="Jarrige D."/>
            <person name="Haridas S."/>
            <person name="Bleykasten-Grosshans C."/>
            <person name="Joly M."/>
            <person name="Nadalig T."/>
            <person name="Sancelme M."/>
            <person name="Vuilleumier S."/>
            <person name="Grigoriev I.V."/>
            <person name="Amato P."/>
            <person name="Bringel F."/>
        </authorList>
    </citation>
    <scope>NUCLEOTIDE SEQUENCE</scope>
    <source>
        <strain evidence="6">PDD-24b-2</strain>
    </source>
</reference>
<dbReference type="InterPro" id="IPR050113">
    <property type="entry name" value="Ub_conjugating_enzyme"/>
</dbReference>
<dbReference type="Pfam" id="PF00179">
    <property type="entry name" value="UQ_con"/>
    <property type="match status" value="1"/>
</dbReference>
<evidence type="ECO:0000259" key="5">
    <source>
        <dbReference type="PROSITE" id="PS50127"/>
    </source>
</evidence>
<keyword evidence="4" id="KW-0472">Membrane</keyword>
<feature type="domain" description="UBC core" evidence="5">
    <location>
        <begin position="16"/>
        <end position="168"/>
    </location>
</feature>
<dbReference type="Proteomes" id="UP001164286">
    <property type="component" value="Unassembled WGS sequence"/>
</dbReference>
<dbReference type="CDD" id="cd23799">
    <property type="entry name" value="UBCc_UBE2J"/>
    <property type="match status" value="1"/>
</dbReference>
<dbReference type="GO" id="GO:0046872">
    <property type="term" value="F:metal ion binding"/>
    <property type="evidence" value="ECO:0007669"/>
    <property type="project" value="UniProtKB-KW"/>
</dbReference>
<keyword evidence="4" id="KW-0812">Transmembrane</keyword>
<proteinExistence type="predicted"/>
<gene>
    <name evidence="6" type="ORF">MKK02DRAFT_24086</name>
</gene>
<feature type="compositionally biased region" description="Polar residues" evidence="3">
    <location>
        <begin position="264"/>
        <end position="282"/>
    </location>
</feature>
<sequence length="362" mass="39509">MSSAGSSRPKVNLRSTAVKRIMQEANELSDPSERDFVAAPLETDIFEWHCTMRGVEGSEFEGGLYHLRILLPPSYPMSAPDIILLTPNGRFELGKKICIDGLTSFHAGSWQPAWGVRTAILGLRSFWMQGGEALSAIGALDTSKEERKRLAKLSKEWVCPTCACRNSELLPDEASDPTAETAGGRPLDTNEDGLQPEIDTRREEPHRPPIYSISSAGPLVSSFTLPEPEPDVPWREEDPLASVVPIPHVEGEEERDVPQPRSVGISSTPNSVPIPTPSSSHDTPQPQPLPTPTIPLPSPAQPQQTSTTHFPALLQQNRRGVPLWLDALIFACVSMLAVLLMRKAVVGGGRDEGATSWLREDL</sequence>
<evidence type="ECO:0000313" key="6">
    <source>
        <dbReference type="EMBL" id="KAI9637452.1"/>
    </source>
</evidence>
<comment type="caution">
    <text evidence="6">The sequence shown here is derived from an EMBL/GenBank/DDBJ whole genome shotgun (WGS) entry which is preliminary data.</text>
</comment>
<dbReference type="RefSeq" id="XP_052947229.1">
    <property type="nucleotide sequence ID" value="XM_053086839.1"/>
</dbReference>
<dbReference type="SUPFAM" id="SSF54495">
    <property type="entry name" value="UBC-like"/>
    <property type="match status" value="1"/>
</dbReference>
<feature type="compositionally biased region" description="Basic and acidic residues" evidence="3">
    <location>
        <begin position="198"/>
        <end position="207"/>
    </location>
</feature>
<dbReference type="InterPro" id="IPR018527">
    <property type="entry name" value="Rubredoxin_Fe_BS"/>
</dbReference>
<dbReference type="EMBL" id="JAKWFO010000004">
    <property type="protein sequence ID" value="KAI9637452.1"/>
    <property type="molecule type" value="Genomic_DNA"/>
</dbReference>
<evidence type="ECO:0000256" key="3">
    <source>
        <dbReference type="SAM" id="MobiDB-lite"/>
    </source>
</evidence>
<dbReference type="FunFam" id="3.10.110.10:FF:000086">
    <property type="entry name" value="Ubiquitin-conjugating enzyme E2 J1"/>
    <property type="match status" value="1"/>
</dbReference>
<dbReference type="PROSITE" id="PS00202">
    <property type="entry name" value="RUBREDOXIN"/>
    <property type="match status" value="1"/>
</dbReference>
<keyword evidence="1" id="KW-0479">Metal-binding</keyword>
<organism evidence="6 7">
    <name type="scientific">Dioszegia hungarica</name>
    <dbReference type="NCBI Taxonomy" id="4972"/>
    <lineage>
        <taxon>Eukaryota</taxon>
        <taxon>Fungi</taxon>
        <taxon>Dikarya</taxon>
        <taxon>Basidiomycota</taxon>
        <taxon>Agaricomycotina</taxon>
        <taxon>Tremellomycetes</taxon>
        <taxon>Tremellales</taxon>
        <taxon>Bulleribasidiaceae</taxon>
        <taxon>Dioszegia</taxon>
    </lineage>
</organism>
<feature type="transmembrane region" description="Helical" evidence="4">
    <location>
        <begin position="321"/>
        <end position="341"/>
    </location>
</feature>
<keyword evidence="2" id="KW-0833">Ubl conjugation pathway</keyword>
<protein>
    <submittedName>
        <fullName evidence="6">Ubiquitin conjugating enzyme</fullName>
    </submittedName>
</protein>
<dbReference type="Gene3D" id="3.10.110.10">
    <property type="entry name" value="Ubiquitin Conjugating Enzyme"/>
    <property type="match status" value="1"/>
</dbReference>
<accession>A0AA38LUD5</accession>
<keyword evidence="4" id="KW-1133">Transmembrane helix</keyword>
<evidence type="ECO:0000313" key="7">
    <source>
        <dbReference type="Proteomes" id="UP001164286"/>
    </source>
</evidence>
<name>A0AA38LUD5_9TREE</name>
<evidence type="ECO:0000256" key="2">
    <source>
        <dbReference type="ARBA" id="ARBA00022786"/>
    </source>
</evidence>
<dbReference type="GeneID" id="77726040"/>
<dbReference type="AlphaFoldDB" id="A0AA38LUD5"/>
<feature type="region of interest" description="Disordered" evidence="3">
    <location>
        <begin position="169"/>
        <end position="306"/>
    </location>
</feature>
<keyword evidence="7" id="KW-1185">Reference proteome</keyword>
<evidence type="ECO:0000256" key="1">
    <source>
        <dbReference type="ARBA" id="ARBA00022723"/>
    </source>
</evidence>
<dbReference type="InterPro" id="IPR000608">
    <property type="entry name" value="UBC"/>
</dbReference>
<dbReference type="InterPro" id="IPR016135">
    <property type="entry name" value="UBQ-conjugating_enzyme/RWD"/>
</dbReference>
<evidence type="ECO:0000256" key="4">
    <source>
        <dbReference type="SAM" id="Phobius"/>
    </source>
</evidence>
<feature type="compositionally biased region" description="Pro residues" evidence="3">
    <location>
        <begin position="285"/>
        <end position="300"/>
    </location>
</feature>
<dbReference type="SMART" id="SM00212">
    <property type="entry name" value="UBCc"/>
    <property type="match status" value="1"/>
</dbReference>